<reference evidence="4" key="1">
    <citation type="submission" date="2021-01" db="EMBL/GenBank/DDBJ databases">
        <title>Whole genome shotgun sequence of Sphaerisporangium rufum NBRC 109079.</title>
        <authorList>
            <person name="Komaki H."/>
            <person name="Tamura T."/>
        </authorList>
    </citation>
    <scope>NUCLEOTIDE SEQUENCE</scope>
    <source>
        <strain evidence="4">NBRC 109079</strain>
    </source>
</reference>
<dbReference type="PANTHER" id="PTHR31084">
    <property type="entry name" value="ALPHA-L-FUCOSIDASE 2"/>
    <property type="match status" value="1"/>
</dbReference>
<dbReference type="Gene3D" id="2.70.98.50">
    <property type="entry name" value="putative glycoside hydrolase family protein from bacillus halodurans"/>
    <property type="match status" value="1"/>
</dbReference>
<dbReference type="PANTHER" id="PTHR31084:SF0">
    <property type="entry name" value="ALPHA-L-FUCOSIDASE 2"/>
    <property type="match status" value="1"/>
</dbReference>
<feature type="domain" description="Glycosyl hydrolase family 95 catalytic" evidence="3">
    <location>
        <begin position="276"/>
        <end position="683"/>
    </location>
</feature>
<keyword evidence="5" id="KW-1185">Reference proteome</keyword>
<organism evidence="4 5">
    <name type="scientific">Sphaerisporangium rufum</name>
    <dbReference type="NCBI Taxonomy" id="1381558"/>
    <lineage>
        <taxon>Bacteria</taxon>
        <taxon>Bacillati</taxon>
        <taxon>Actinomycetota</taxon>
        <taxon>Actinomycetes</taxon>
        <taxon>Streptosporangiales</taxon>
        <taxon>Streptosporangiaceae</taxon>
        <taxon>Sphaerisporangium</taxon>
    </lineage>
</organism>
<dbReference type="InterPro" id="IPR013780">
    <property type="entry name" value="Glyco_hydro_b"/>
</dbReference>
<dbReference type="InterPro" id="IPR049053">
    <property type="entry name" value="AFCA-like_C"/>
</dbReference>
<accession>A0A919RBK5</accession>
<keyword evidence="4" id="KW-0378">Hydrolase</keyword>
<dbReference type="PIRSF" id="PIRSF007663">
    <property type="entry name" value="UCP007663"/>
    <property type="match status" value="1"/>
</dbReference>
<dbReference type="InterPro" id="IPR008928">
    <property type="entry name" value="6-hairpin_glycosidase_sf"/>
</dbReference>
<dbReference type="Gene3D" id="2.60.40.1180">
    <property type="entry name" value="Golgi alpha-mannosidase II"/>
    <property type="match status" value="1"/>
</dbReference>
<evidence type="ECO:0000259" key="2">
    <source>
        <dbReference type="Pfam" id="PF21307"/>
    </source>
</evidence>
<dbReference type="SUPFAM" id="SSF48208">
    <property type="entry name" value="Six-hairpin glycosidases"/>
    <property type="match status" value="1"/>
</dbReference>
<evidence type="ECO:0000313" key="5">
    <source>
        <dbReference type="Proteomes" id="UP000655287"/>
    </source>
</evidence>
<gene>
    <name evidence="4" type="ORF">Sru01_67120</name>
</gene>
<feature type="domain" description="Glycosyl hydrolase family 95 N-terminal" evidence="1">
    <location>
        <begin position="5"/>
        <end position="247"/>
    </location>
</feature>
<sequence length="768" mass="80982">MSATLWYRRPAGTWTEALPVGNGRLGAMVFGDPRAERIGLNADTFWSGGPHGSGVTGGPAALAEVRRLLLAENDRLAAGDAARALQGPESESYQPVGDLLLACDAPAEPAGGYRRELDLDRGVAVTVAGGVTTEVLASAPDGLLLVRVTAPAPLTLRARLRAPHPGTAVTVAGDRTLVLTTRAPAHVEPHGEVPEPVVYRDDAGMLAAVAVRAWTGDGAVTVTGEELAVTGTTSVTLAVAVETSFRGWDRAPGNDPGEPVARCLATLDAAAAYSPAELVRRHVADHAALFSRVSLRLAPDAGAPAADELPTDERLAAVRAGADDPGLAALLFAYGRYLLIACSRPGTQAAGLQGVWNQDVRPPWTAGYTTNINLQMNYWPAETTDLAECHLPLAGLVEELAESGARTAREVYDCAGWTVHHNTDLWRTTWPVPGDPMWSIWPMGGAWLARHLVEPAEFADDDGPRPARAWPAVRGAAEFLLANLVQDAAGRLVTAPSTSPENVYLDERGRTVSVDVAATMDRWLVRELFGSAAGLAARAGDAAFAGRVRDALARVPEPEIGPDGRLLEWSRPFTEAEPGHRHLSHLYGLFPGTAIDPDTTPGLAAAARRSLAARLAAGGGGTGWSSAWVICLWARLRDGARAAAGVRESLCEHTAPNLMGLHPPRIFQIDGNLGFTAGVAEMLLQSHTGVLRLLPALPPGWPAGSVTGLRARGPVRVDLDWFGGRLTRAAFTAGRDRSVRLAYPAGMTGPAELHLTADEPAVLTFDPR</sequence>
<protein>
    <submittedName>
        <fullName evidence="4">Alpha/beta hydrolase</fullName>
    </submittedName>
</protein>
<evidence type="ECO:0000313" key="4">
    <source>
        <dbReference type="EMBL" id="GII81730.1"/>
    </source>
</evidence>
<dbReference type="InterPro" id="IPR016518">
    <property type="entry name" value="Alpha-L-fucosidase"/>
</dbReference>
<dbReference type="EMBL" id="BOOU01000108">
    <property type="protein sequence ID" value="GII81730.1"/>
    <property type="molecule type" value="Genomic_DNA"/>
</dbReference>
<dbReference type="InterPro" id="IPR054363">
    <property type="entry name" value="GH95_cat"/>
</dbReference>
<evidence type="ECO:0000259" key="3">
    <source>
        <dbReference type="Pfam" id="PF22124"/>
    </source>
</evidence>
<dbReference type="Pfam" id="PF14498">
    <property type="entry name" value="Glyco_hyd_65N_2"/>
    <property type="match status" value="1"/>
</dbReference>
<dbReference type="AlphaFoldDB" id="A0A919RBK5"/>
<dbReference type="Pfam" id="PF21307">
    <property type="entry name" value="Glyco_hydro_95_C"/>
    <property type="match status" value="1"/>
</dbReference>
<dbReference type="InterPro" id="IPR027414">
    <property type="entry name" value="GH95_N_dom"/>
</dbReference>
<dbReference type="Proteomes" id="UP000655287">
    <property type="component" value="Unassembled WGS sequence"/>
</dbReference>
<feature type="domain" description="Alpha fucosidase A-like C-terminal" evidence="2">
    <location>
        <begin position="685"/>
        <end position="746"/>
    </location>
</feature>
<evidence type="ECO:0000259" key="1">
    <source>
        <dbReference type="Pfam" id="PF14498"/>
    </source>
</evidence>
<name>A0A919RBK5_9ACTN</name>
<proteinExistence type="predicted"/>
<dbReference type="GO" id="GO:0005975">
    <property type="term" value="P:carbohydrate metabolic process"/>
    <property type="evidence" value="ECO:0007669"/>
    <property type="project" value="InterPro"/>
</dbReference>
<dbReference type="Pfam" id="PF22124">
    <property type="entry name" value="Glyco_hydro_95_cat"/>
    <property type="match status" value="1"/>
</dbReference>
<dbReference type="GO" id="GO:0004560">
    <property type="term" value="F:alpha-L-fucosidase activity"/>
    <property type="evidence" value="ECO:0007669"/>
    <property type="project" value="InterPro"/>
</dbReference>
<comment type="caution">
    <text evidence="4">The sequence shown here is derived from an EMBL/GenBank/DDBJ whole genome shotgun (WGS) entry which is preliminary data.</text>
</comment>